<dbReference type="EMBL" id="CADIJX010000003">
    <property type="protein sequence ID" value="CAB3655401.1"/>
    <property type="molecule type" value="Genomic_DNA"/>
</dbReference>
<evidence type="ECO:0000313" key="1">
    <source>
        <dbReference type="EMBL" id="CAB3655401.1"/>
    </source>
</evidence>
<proteinExistence type="predicted"/>
<dbReference type="RefSeq" id="WP_175175335.1">
    <property type="nucleotide sequence ID" value="NZ_CADIJX010000003.1"/>
</dbReference>
<protein>
    <recommendedName>
        <fullName evidence="3">EAL domain-containing protein</fullName>
    </recommendedName>
</protein>
<keyword evidence="2" id="KW-1185">Reference proteome</keyword>
<evidence type="ECO:0000313" key="2">
    <source>
        <dbReference type="Proteomes" id="UP000494108"/>
    </source>
</evidence>
<organism evidence="1 2">
    <name type="scientific">Achromobacter pestifer</name>
    <dbReference type="NCBI Taxonomy" id="1353889"/>
    <lineage>
        <taxon>Bacteria</taxon>
        <taxon>Pseudomonadati</taxon>
        <taxon>Pseudomonadota</taxon>
        <taxon>Betaproteobacteria</taxon>
        <taxon>Burkholderiales</taxon>
        <taxon>Alcaligenaceae</taxon>
        <taxon>Achromobacter</taxon>
    </lineage>
</organism>
<reference evidence="1 2" key="1">
    <citation type="submission" date="2020-04" db="EMBL/GenBank/DDBJ databases">
        <authorList>
            <person name="De Canck E."/>
        </authorList>
    </citation>
    <scope>NUCLEOTIDE SEQUENCE [LARGE SCALE GENOMIC DNA]</scope>
    <source>
        <strain evidence="1 2">LMG 3431</strain>
    </source>
</reference>
<dbReference type="Proteomes" id="UP000494108">
    <property type="component" value="Unassembled WGS sequence"/>
</dbReference>
<accession>A0A6S6Z1G7</accession>
<gene>
    <name evidence="1" type="ORF">LMG3431_03072</name>
</gene>
<dbReference type="AlphaFoldDB" id="A0A6S6Z1G7"/>
<evidence type="ECO:0008006" key="3">
    <source>
        <dbReference type="Google" id="ProtNLM"/>
    </source>
</evidence>
<name>A0A6S6Z1G7_9BURK</name>
<sequence>MKDDTRLWPLHEESSLLRFQPVFTSQGHVHEYAVQGRNRPSQRGELKPFGLGAGLAASVAFFKKFKPPIPLSFEHPLDVNGGGCPAERLCAELGIGLVDNTLWVNKQTCYDGIAPLMIPAARMTFTLPLSAKLSNCTDSLARYPEFQSRLRVRLMPCSSNGKALEHGVLHTEGLHLNVPPGLFENRFLQGHFFTLMARARNAGLQVVASGVDDIRDFAWMRMHSDLLFRGTVLSVPLSPDCLNVWLQADSDAWRSFTASTTRFTE</sequence>